<dbReference type="PROSITE" id="PS00530">
    <property type="entry name" value="RNASE_T2_1"/>
    <property type="match status" value="1"/>
</dbReference>
<dbReference type="InterPro" id="IPR001568">
    <property type="entry name" value="RNase_T2-like"/>
</dbReference>
<dbReference type="PANTHER" id="PTHR11240">
    <property type="entry name" value="RIBONUCLEASE T2"/>
    <property type="match status" value="1"/>
</dbReference>
<dbReference type="GO" id="GO:0033897">
    <property type="term" value="F:ribonuclease T2 activity"/>
    <property type="evidence" value="ECO:0007669"/>
    <property type="project" value="InterPro"/>
</dbReference>
<dbReference type="InterPro" id="IPR018188">
    <property type="entry name" value="RNase_T2_His_AS_1"/>
</dbReference>
<keyword evidence="8" id="KW-1185">Reference proteome</keyword>
<keyword evidence="6" id="KW-0732">Signal</keyword>
<dbReference type="Gene3D" id="3.90.730.10">
    <property type="entry name" value="Ribonuclease T2-like"/>
    <property type="match status" value="1"/>
</dbReference>
<evidence type="ECO:0000256" key="5">
    <source>
        <dbReference type="RuleBase" id="RU004328"/>
    </source>
</evidence>
<evidence type="ECO:0000313" key="7">
    <source>
        <dbReference type="EMBL" id="CAH9070195.1"/>
    </source>
</evidence>
<dbReference type="GO" id="GO:0003723">
    <property type="term" value="F:RNA binding"/>
    <property type="evidence" value="ECO:0007669"/>
    <property type="project" value="InterPro"/>
</dbReference>
<dbReference type="Pfam" id="PF00445">
    <property type="entry name" value="Ribonuclease_T2"/>
    <property type="match status" value="1"/>
</dbReference>
<feature type="chain" id="PRO_5040169805" evidence="6">
    <location>
        <begin position="30"/>
        <end position="254"/>
    </location>
</feature>
<keyword evidence="2" id="KW-0255">Endonuclease</keyword>
<gene>
    <name evidence="7" type="ORF">CEURO_LOCUS3561</name>
</gene>
<evidence type="ECO:0000256" key="2">
    <source>
        <dbReference type="ARBA" id="ARBA00022759"/>
    </source>
</evidence>
<keyword evidence="2" id="KW-0540">Nuclease</keyword>
<dbReference type="GO" id="GO:0006401">
    <property type="term" value="P:RNA catabolic process"/>
    <property type="evidence" value="ECO:0007669"/>
    <property type="project" value="UniProtKB-ARBA"/>
</dbReference>
<dbReference type="Proteomes" id="UP001152484">
    <property type="component" value="Unassembled WGS sequence"/>
</dbReference>
<evidence type="ECO:0000256" key="3">
    <source>
        <dbReference type="ARBA" id="ARBA00022801"/>
    </source>
</evidence>
<dbReference type="InterPro" id="IPR036430">
    <property type="entry name" value="RNase_T2-like_sf"/>
</dbReference>
<name>A0A9P0YNH4_CUSEU</name>
<evidence type="ECO:0000256" key="6">
    <source>
        <dbReference type="SAM" id="SignalP"/>
    </source>
</evidence>
<evidence type="ECO:0000256" key="4">
    <source>
        <dbReference type="ARBA" id="ARBA00023239"/>
    </source>
</evidence>
<dbReference type="SUPFAM" id="SSF55895">
    <property type="entry name" value="Ribonuclease Rh-like"/>
    <property type="match status" value="1"/>
</dbReference>
<dbReference type="PANTHER" id="PTHR11240:SF22">
    <property type="entry name" value="RIBONUCLEASE T2"/>
    <property type="match status" value="1"/>
</dbReference>
<organism evidence="7 8">
    <name type="scientific">Cuscuta europaea</name>
    <name type="common">European dodder</name>
    <dbReference type="NCBI Taxonomy" id="41803"/>
    <lineage>
        <taxon>Eukaryota</taxon>
        <taxon>Viridiplantae</taxon>
        <taxon>Streptophyta</taxon>
        <taxon>Embryophyta</taxon>
        <taxon>Tracheophyta</taxon>
        <taxon>Spermatophyta</taxon>
        <taxon>Magnoliopsida</taxon>
        <taxon>eudicotyledons</taxon>
        <taxon>Gunneridae</taxon>
        <taxon>Pentapetalae</taxon>
        <taxon>asterids</taxon>
        <taxon>lamiids</taxon>
        <taxon>Solanales</taxon>
        <taxon>Convolvulaceae</taxon>
        <taxon>Cuscuteae</taxon>
        <taxon>Cuscuta</taxon>
        <taxon>Cuscuta subgen. Cuscuta</taxon>
    </lineage>
</organism>
<dbReference type="AlphaFoldDB" id="A0A9P0YNH4"/>
<dbReference type="EMBL" id="CAMAPE010000005">
    <property type="protein sequence ID" value="CAH9070195.1"/>
    <property type="molecule type" value="Genomic_DNA"/>
</dbReference>
<protein>
    <submittedName>
        <fullName evidence="7">Uncharacterized protein</fullName>
    </submittedName>
</protein>
<comment type="caution">
    <text evidence="7">The sequence shown here is derived from an EMBL/GenBank/DDBJ whole genome shotgun (WGS) entry which is preliminary data.</text>
</comment>
<feature type="signal peptide" evidence="6">
    <location>
        <begin position="1"/>
        <end position="29"/>
    </location>
</feature>
<evidence type="ECO:0000256" key="1">
    <source>
        <dbReference type="ARBA" id="ARBA00007469"/>
    </source>
</evidence>
<proteinExistence type="inferred from homology"/>
<reference evidence="7" key="1">
    <citation type="submission" date="2022-07" db="EMBL/GenBank/DDBJ databases">
        <authorList>
            <person name="Macas J."/>
            <person name="Novak P."/>
            <person name="Neumann P."/>
        </authorList>
    </citation>
    <scope>NUCLEOTIDE SEQUENCE</scope>
</reference>
<keyword evidence="4" id="KW-0456">Lyase</keyword>
<dbReference type="OrthoDB" id="435754at2759"/>
<dbReference type="GO" id="GO:0016787">
    <property type="term" value="F:hydrolase activity"/>
    <property type="evidence" value="ECO:0007669"/>
    <property type="project" value="UniProtKB-KW"/>
</dbReference>
<accession>A0A9P0YNH4</accession>
<comment type="similarity">
    <text evidence="1 5">Belongs to the RNase T2 family.</text>
</comment>
<keyword evidence="3" id="KW-0378">Hydrolase</keyword>
<sequence>MATNNNIPVILSYVTTTFMLIFLLSVTNAIVSEDENTTLNTQSLLHPLETYELDWDKDIDPTKLTFKLSFTWPKGYCKTKGSGCEKATDLPDHFTIHGLWPIYRAKCTDSTEEFSVDLVKDLRDRLDQNWPDLKNYGNPSKYGTFWDHEWVGHGKKCALYSVEGYFRQSLDLYDASNVLQVLQQAGNPTNVEDVKKAFPGRTPTVYCKDGSDGKYYFYQLEFCLDSNEKYENCPEPLRPDKTHCTPGKEFSYGA</sequence>
<evidence type="ECO:0000313" key="8">
    <source>
        <dbReference type="Proteomes" id="UP001152484"/>
    </source>
</evidence>